<accession>A0A3S9IE11</accession>
<evidence type="ECO:0000256" key="5">
    <source>
        <dbReference type="ARBA" id="ARBA00022741"/>
    </source>
</evidence>
<keyword evidence="16" id="KW-1185">Reference proteome</keyword>
<dbReference type="RefSeq" id="WP_126276371.1">
    <property type="nucleotide sequence ID" value="NZ_CP034463.1"/>
</dbReference>
<feature type="region of interest" description="Disordered" evidence="11">
    <location>
        <begin position="595"/>
        <end position="649"/>
    </location>
</feature>
<evidence type="ECO:0000256" key="9">
    <source>
        <dbReference type="ARBA" id="ARBA00048679"/>
    </source>
</evidence>
<dbReference type="InterPro" id="IPR008271">
    <property type="entry name" value="Ser/Thr_kinase_AS"/>
</dbReference>
<dbReference type="Proteomes" id="UP000280197">
    <property type="component" value="Chromosome"/>
</dbReference>
<dbReference type="SUPFAM" id="SSF54184">
    <property type="entry name" value="Penicillin-binding protein 2x (pbp-2x), c-terminal domain"/>
    <property type="match status" value="2"/>
</dbReference>
<dbReference type="PROSITE" id="PS00107">
    <property type="entry name" value="PROTEIN_KINASE_ATP"/>
    <property type="match status" value="1"/>
</dbReference>
<dbReference type="GO" id="GO:0004674">
    <property type="term" value="F:protein serine/threonine kinase activity"/>
    <property type="evidence" value="ECO:0007669"/>
    <property type="project" value="UniProtKB-KW"/>
</dbReference>
<dbReference type="Gene3D" id="3.30.200.20">
    <property type="entry name" value="Phosphorylase Kinase, domain 1"/>
    <property type="match status" value="1"/>
</dbReference>
<dbReference type="Gene3D" id="3.30.10.20">
    <property type="match status" value="4"/>
</dbReference>
<feature type="binding site" evidence="10">
    <location>
        <position position="53"/>
    </location>
    <ligand>
        <name>ATP</name>
        <dbReference type="ChEBI" id="CHEBI:30616"/>
    </ligand>
</feature>
<dbReference type="GO" id="GO:0005524">
    <property type="term" value="F:ATP binding"/>
    <property type="evidence" value="ECO:0007669"/>
    <property type="project" value="UniProtKB-UniRule"/>
</dbReference>
<dbReference type="PROSITE" id="PS50011">
    <property type="entry name" value="PROTEIN_KINASE_DOM"/>
    <property type="match status" value="1"/>
</dbReference>
<gene>
    <name evidence="15" type="primary">pknB</name>
    <name evidence="15" type="ORF">EJC51_44780</name>
</gene>
<dbReference type="PROSITE" id="PS00108">
    <property type="entry name" value="PROTEIN_KINASE_ST"/>
    <property type="match status" value="1"/>
</dbReference>
<dbReference type="AlphaFoldDB" id="A0A3S9IE11"/>
<keyword evidence="7 10" id="KW-0067">ATP-binding</keyword>
<keyword evidence="12" id="KW-1133">Transmembrane helix</keyword>
<dbReference type="FunFam" id="3.30.200.20:FF:000035">
    <property type="entry name" value="Serine/threonine protein kinase Stk1"/>
    <property type="match status" value="1"/>
</dbReference>
<evidence type="ECO:0000259" key="13">
    <source>
        <dbReference type="PROSITE" id="PS50011"/>
    </source>
</evidence>
<feature type="compositionally biased region" description="Acidic residues" evidence="11">
    <location>
        <begin position="623"/>
        <end position="634"/>
    </location>
</feature>
<dbReference type="PANTHER" id="PTHR43289">
    <property type="entry name" value="MITOGEN-ACTIVATED PROTEIN KINASE KINASE KINASE 20-RELATED"/>
    <property type="match status" value="1"/>
</dbReference>
<keyword evidence="5 10" id="KW-0547">Nucleotide-binding</keyword>
<dbReference type="Pfam" id="PF03793">
    <property type="entry name" value="PASTA"/>
    <property type="match status" value="4"/>
</dbReference>
<feature type="domain" description="Protein kinase" evidence="13">
    <location>
        <begin position="24"/>
        <end position="288"/>
    </location>
</feature>
<dbReference type="InterPro" id="IPR000719">
    <property type="entry name" value="Prot_kinase_dom"/>
</dbReference>
<dbReference type="GO" id="GO:0045717">
    <property type="term" value="P:negative regulation of fatty acid biosynthetic process"/>
    <property type="evidence" value="ECO:0007669"/>
    <property type="project" value="UniProtKB-ARBA"/>
</dbReference>
<dbReference type="SMART" id="SM00220">
    <property type="entry name" value="S_TKc"/>
    <property type="match status" value="1"/>
</dbReference>
<dbReference type="CDD" id="cd06577">
    <property type="entry name" value="PASTA_pknB"/>
    <property type="match status" value="4"/>
</dbReference>
<sequence length="649" mass="68453">MNFGGPDDLAFSQPAPVAVLGDRYELRLLLGSGGMAEVHLAHDLRLDRSVAVKTPRTDLAHDPALQERFRREAMSTASLNHPAIAAVYDTGEHFSYGWQLPYLVMEYVDGTTLREALSSGPPLTVERAMEVTASVLEALTHSHQQGIVHRDIKPANVMVAWSGQVKVMDFGIARDARDVAMTQTSMVIGTAQYLSPEQAMGHAIDARSDLYSVGCLLYELLTLRTPFTGDSPMAVMYQHVQEEPRPPSLYNPEVGPQADAIVLRALAKDPAYRYQSAQEMLADVEAYLGAQTVLDRTFDGVDEGPDGDGADGDGADGDEAAESGRRRGSAALIGTSVAVVVAALVLGWFLFGRGAADDGKTDVPDLVGQTLEEARHTADNVDLTLTVTKKEPCADQPKGHICTQSPLDGRLDKGEAVSVTLSTGAPKVEVPDVTDKDEDDASRILEDKGFKVKVRHKVSTEDAGTVLEQDPSGGESVEKGTEITLTVAKEAEKATVPDLTGSTLSEARRLLAEQDLELGDTTEVESSAAAGTVVEQSAAAGDEVKPGSSVDVQIAKSVQTVQIPADIIGKTLAEVRNELGDLGLQATVASGYSQASDAVVTSSTPAAGSEVEAGSTVVVVTEEPQDTSSDDGTPDDGTSTTPGATTDDQ</sequence>
<feature type="domain" description="PASTA" evidence="14">
    <location>
        <begin position="424"/>
        <end position="489"/>
    </location>
</feature>
<dbReference type="Pfam" id="PF00069">
    <property type="entry name" value="Pkinase"/>
    <property type="match status" value="1"/>
</dbReference>
<dbReference type="Gene3D" id="1.10.510.10">
    <property type="entry name" value="Transferase(Phosphotransferase) domain 1"/>
    <property type="match status" value="1"/>
</dbReference>
<evidence type="ECO:0000256" key="12">
    <source>
        <dbReference type="SAM" id="Phobius"/>
    </source>
</evidence>
<feature type="region of interest" description="Disordered" evidence="11">
    <location>
        <begin position="298"/>
        <end position="323"/>
    </location>
</feature>
<dbReference type="CDD" id="cd14014">
    <property type="entry name" value="STKc_PknB_like"/>
    <property type="match status" value="1"/>
</dbReference>
<dbReference type="InterPro" id="IPR011009">
    <property type="entry name" value="Kinase-like_dom_sf"/>
</dbReference>
<evidence type="ECO:0000256" key="1">
    <source>
        <dbReference type="ARBA" id="ARBA00012513"/>
    </source>
</evidence>
<dbReference type="PROSITE" id="PS51178">
    <property type="entry name" value="PASTA"/>
    <property type="match status" value="4"/>
</dbReference>
<feature type="domain" description="PASTA" evidence="14">
    <location>
        <begin position="557"/>
        <end position="623"/>
    </location>
</feature>
<evidence type="ECO:0000256" key="8">
    <source>
        <dbReference type="ARBA" id="ARBA00047899"/>
    </source>
</evidence>
<keyword evidence="2" id="KW-0723">Serine/threonine-protein kinase</keyword>
<dbReference type="PANTHER" id="PTHR43289:SF6">
    <property type="entry name" value="SERINE_THREONINE-PROTEIN KINASE NEKL-3"/>
    <property type="match status" value="1"/>
</dbReference>
<evidence type="ECO:0000256" key="10">
    <source>
        <dbReference type="PROSITE-ProRule" id="PRU10141"/>
    </source>
</evidence>
<evidence type="ECO:0000256" key="11">
    <source>
        <dbReference type="SAM" id="MobiDB-lite"/>
    </source>
</evidence>
<feature type="domain" description="PASTA" evidence="14">
    <location>
        <begin position="490"/>
        <end position="556"/>
    </location>
</feature>
<evidence type="ECO:0000259" key="14">
    <source>
        <dbReference type="PROSITE" id="PS51178"/>
    </source>
</evidence>
<name>A0A3S9IE11_9ACTN</name>
<evidence type="ECO:0000256" key="4">
    <source>
        <dbReference type="ARBA" id="ARBA00022737"/>
    </source>
</evidence>
<comment type="catalytic activity">
    <reaction evidence="8">
        <text>L-threonyl-[protein] + ATP = O-phospho-L-threonyl-[protein] + ADP + H(+)</text>
        <dbReference type="Rhea" id="RHEA:46608"/>
        <dbReference type="Rhea" id="RHEA-COMP:11060"/>
        <dbReference type="Rhea" id="RHEA-COMP:11605"/>
        <dbReference type="ChEBI" id="CHEBI:15378"/>
        <dbReference type="ChEBI" id="CHEBI:30013"/>
        <dbReference type="ChEBI" id="CHEBI:30616"/>
        <dbReference type="ChEBI" id="CHEBI:61977"/>
        <dbReference type="ChEBI" id="CHEBI:456216"/>
        <dbReference type="EC" id="2.7.11.1"/>
    </reaction>
</comment>
<reference evidence="15 16" key="1">
    <citation type="submission" date="2018-12" db="EMBL/GenBank/DDBJ databases">
        <authorList>
            <person name="Li K."/>
        </authorList>
    </citation>
    <scope>NUCLEOTIDE SEQUENCE [LARGE SCALE GENOMIC DNA]</scope>
    <source>
        <strain evidence="16">CR22</strain>
    </source>
</reference>
<feature type="compositionally biased region" description="Polar residues" evidence="11">
    <location>
        <begin position="595"/>
        <end position="606"/>
    </location>
</feature>
<organism evidence="15 16">
    <name type="scientific">Streptomyces aquilus</name>
    <dbReference type="NCBI Taxonomy" id="2548456"/>
    <lineage>
        <taxon>Bacteria</taxon>
        <taxon>Bacillati</taxon>
        <taxon>Actinomycetota</taxon>
        <taxon>Actinomycetes</taxon>
        <taxon>Kitasatosporales</taxon>
        <taxon>Streptomycetaceae</taxon>
        <taxon>Streptomyces</taxon>
    </lineage>
</organism>
<dbReference type="EC" id="2.7.11.1" evidence="1"/>
<dbReference type="SUPFAM" id="SSF56112">
    <property type="entry name" value="Protein kinase-like (PK-like)"/>
    <property type="match status" value="1"/>
</dbReference>
<feature type="compositionally biased region" description="Acidic residues" evidence="11">
    <location>
        <begin position="300"/>
        <end position="321"/>
    </location>
</feature>
<dbReference type="InterPro" id="IPR017441">
    <property type="entry name" value="Protein_kinase_ATP_BS"/>
</dbReference>
<feature type="compositionally biased region" description="Low complexity" evidence="11">
    <location>
        <begin position="635"/>
        <end position="649"/>
    </location>
</feature>
<dbReference type="KEGG" id="saqu:EJC51_44780"/>
<dbReference type="EMBL" id="CP034463">
    <property type="protein sequence ID" value="AZP22569.1"/>
    <property type="molecule type" value="Genomic_DNA"/>
</dbReference>
<evidence type="ECO:0000313" key="15">
    <source>
        <dbReference type="EMBL" id="AZP22569.1"/>
    </source>
</evidence>
<keyword evidence="12" id="KW-0812">Transmembrane</keyword>
<dbReference type="FunFam" id="1.10.510.10:FF:000021">
    <property type="entry name" value="Serine/threonine protein kinase"/>
    <property type="match status" value="1"/>
</dbReference>
<keyword evidence="12" id="KW-0472">Membrane</keyword>
<comment type="catalytic activity">
    <reaction evidence="9">
        <text>L-seryl-[protein] + ATP = O-phospho-L-seryl-[protein] + ADP + H(+)</text>
        <dbReference type="Rhea" id="RHEA:17989"/>
        <dbReference type="Rhea" id="RHEA-COMP:9863"/>
        <dbReference type="Rhea" id="RHEA-COMP:11604"/>
        <dbReference type="ChEBI" id="CHEBI:15378"/>
        <dbReference type="ChEBI" id="CHEBI:29999"/>
        <dbReference type="ChEBI" id="CHEBI:30616"/>
        <dbReference type="ChEBI" id="CHEBI:83421"/>
        <dbReference type="ChEBI" id="CHEBI:456216"/>
        <dbReference type="EC" id="2.7.11.1"/>
    </reaction>
</comment>
<dbReference type="InterPro" id="IPR005543">
    <property type="entry name" value="PASTA_dom"/>
</dbReference>
<proteinExistence type="predicted"/>
<evidence type="ECO:0000256" key="6">
    <source>
        <dbReference type="ARBA" id="ARBA00022777"/>
    </source>
</evidence>
<evidence type="ECO:0000256" key="7">
    <source>
        <dbReference type="ARBA" id="ARBA00022840"/>
    </source>
</evidence>
<evidence type="ECO:0000256" key="2">
    <source>
        <dbReference type="ARBA" id="ARBA00022527"/>
    </source>
</evidence>
<keyword evidence="3" id="KW-0808">Transferase</keyword>
<dbReference type="SMART" id="SM00740">
    <property type="entry name" value="PASTA"/>
    <property type="match status" value="4"/>
</dbReference>
<feature type="transmembrane region" description="Helical" evidence="12">
    <location>
        <begin position="330"/>
        <end position="351"/>
    </location>
</feature>
<evidence type="ECO:0000256" key="3">
    <source>
        <dbReference type="ARBA" id="ARBA00022679"/>
    </source>
</evidence>
<evidence type="ECO:0000313" key="16">
    <source>
        <dbReference type="Proteomes" id="UP000280197"/>
    </source>
</evidence>
<dbReference type="NCBIfam" id="NF033483">
    <property type="entry name" value="PknB_PASTA_kin"/>
    <property type="match status" value="1"/>
</dbReference>
<keyword evidence="6 15" id="KW-0418">Kinase</keyword>
<protein>
    <recommendedName>
        <fullName evidence="1">non-specific serine/threonine protein kinase</fullName>
        <ecNumber evidence="1">2.7.11.1</ecNumber>
    </recommendedName>
</protein>
<feature type="domain" description="PASTA" evidence="14">
    <location>
        <begin position="359"/>
        <end position="423"/>
    </location>
</feature>
<keyword evidence="4" id="KW-0677">Repeat</keyword>